<dbReference type="PANTHER" id="PTHR11945">
    <property type="entry name" value="MADS BOX PROTEIN"/>
    <property type="match status" value="1"/>
</dbReference>
<dbReference type="GO" id="GO:0003677">
    <property type="term" value="F:DNA binding"/>
    <property type="evidence" value="ECO:0007669"/>
    <property type="project" value="UniProtKB-KW"/>
</dbReference>
<dbReference type="GO" id="GO:0005634">
    <property type="term" value="C:nucleus"/>
    <property type="evidence" value="ECO:0007669"/>
    <property type="project" value="UniProtKB-SubCell"/>
</dbReference>
<keyword evidence="3" id="KW-0238">DNA-binding</keyword>
<comment type="subcellular location">
    <subcellularLocation>
        <location evidence="1">Nucleus</location>
    </subcellularLocation>
</comment>
<dbReference type="EMBL" id="JBJKBG010000002">
    <property type="protein sequence ID" value="KAL3749819.1"/>
    <property type="molecule type" value="Genomic_DNA"/>
</dbReference>
<evidence type="ECO:0000256" key="5">
    <source>
        <dbReference type="ARBA" id="ARBA00023242"/>
    </source>
</evidence>
<evidence type="ECO:0000313" key="9">
    <source>
        <dbReference type="Proteomes" id="UP001634007"/>
    </source>
</evidence>
<evidence type="ECO:0000259" key="7">
    <source>
        <dbReference type="PROSITE" id="PS50066"/>
    </source>
</evidence>
<keyword evidence="2" id="KW-0805">Transcription regulation</keyword>
<reference evidence="8 9" key="1">
    <citation type="submission" date="2024-11" db="EMBL/GenBank/DDBJ databases">
        <title>Chromosome-level genome assembly of Eucalyptus globulus Labill. provides insights into its genome evolution.</title>
        <authorList>
            <person name="Li X."/>
        </authorList>
    </citation>
    <scope>NUCLEOTIDE SEQUENCE [LARGE SCALE GENOMIC DNA]</scope>
    <source>
        <strain evidence="8">CL2024</strain>
        <tissue evidence="8">Fresh tender leaves</tissue>
    </source>
</reference>
<dbReference type="AlphaFoldDB" id="A0ABD3LGY2"/>
<dbReference type="PROSITE" id="PS50066">
    <property type="entry name" value="MADS_BOX_2"/>
    <property type="match status" value="1"/>
</dbReference>
<sequence length="304" mass="31839">MGKRRRTEIAEIADPAARLVTYSKRRKGLFNKASQLCRLCGARAAVLVFSPAGKPCSFGDPSADEIIADYLRHGDCDGDGDVTPPMSLTQWADWMETEWEACATEEDLESLILKYEAVRDCARDKLKSLEEEASQVGVGGGESRILSAEEIDALFEGLGQCPALSDLLMDGDGDGNGGGDCLLIPPENSAGGGGISAVESTPALSDLEGHTSDAAGGGSFGAASTPTSSDLEDHGFDPDELLNLSEDGDLEDNAFDPDGFLNLLEDGEVDGGRKGPSTSPEDSAVGGGFNADDFFGLEDLHVLL</sequence>
<organism evidence="8 9">
    <name type="scientific">Eucalyptus globulus</name>
    <name type="common">Tasmanian blue gum</name>
    <dbReference type="NCBI Taxonomy" id="34317"/>
    <lineage>
        <taxon>Eukaryota</taxon>
        <taxon>Viridiplantae</taxon>
        <taxon>Streptophyta</taxon>
        <taxon>Embryophyta</taxon>
        <taxon>Tracheophyta</taxon>
        <taxon>Spermatophyta</taxon>
        <taxon>Magnoliopsida</taxon>
        <taxon>eudicotyledons</taxon>
        <taxon>Gunneridae</taxon>
        <taxon>Pentapetalae</taxon>
        <taxon>rosids</taxon>
        <taxon>malvids</taxon>
        <taxon>Myrtales</taxon>
        <taxon>Myrtaceae</taxon>
        <taxon>Myrtoideae</taxon>
        <taxon>Eucalypteae</taxon>
        <taxon>Eucalyptus</taxon>
    </lineage>
</organism>
<dbReference type="Pfam" id="PF00319">
    <property type="entry name" value="SRF-TF"/>
    <property type="match status" value="1"/>
</dbReference>
<name>A0ABD3LGY2_EUCGL</name>
<feature type="region of interest" description="Disordered" evidence="6">
    <location>
        <begin position="206"/>
        <end position="240"/>
    </location>
</feature>
<dbReference type="InterPro" id="IPR036879">
    <property type="entry name" value="TF_MADSbox_sf"/>
</dbReference>
<dbReference type="Proteomes" id="UP001634007">
    <property type="component" value="Unassembled WGS sequence"/>
</dbReference>
<keyword evidence="9" id="KW-1185">Reference proteome</keyword>
<dbReference type="PRINTS" id="PR00404">
    <property type="entry name" value="MADSDOMAIN"/>
</dbReference>
<gene>
    <name evidence="8" type="ORF">ACJRO7_010876</name>
</gene>
<dbReference type="SMART" id="SM00432">
    <property type="entry name" value="MADS"/>
    <property type="match status" value="1"/>
</dbReference>
<evidence type="ECO:0000256" key="2">
    <source>
        <dbReference type="ARBA" id="ARBA00023015"/>
    </source>
</evidence>
<evidence type="ECO:0000256" key="4">
    <source>
        <dbReference type="ARBA" id="ARBA00023163"/>
    </source>
</evidence>
<evidence type="ECO:0000256" key="3">
    <source>
        <dbReference type="ARBA" id="ARBA00023125"/>
    </source>
</evidence>
<evidence type="ECO:0000256" key="6">
    <source>
        <dbReference type="SAM" id="MobiDB-lite"/>
    </source>
</evidence>
<proteinExistence type="predicted"/>
<dbReference type="SUPFAM" id="SSF55455">
    <property type="entry name" value="SRF-like"/>
    <property type="match status" value="1"/>
</dbReference>
<comment type="caution">
    <text evidence="8">The sequence shown here is derived from an EMBL/GenBank/DDBJ whole genome shotgun (WGS) entry which is preliminary data.</text>
</comment>
<evidence type="ECO:0000256" key="1">
    <source>
        <dbReference type="ARBA" id="ARBA00004123"/>
    </source>
</evidence>
<keyword evidence="4" id="KW-0804">Transcription</keyword>
<protein>
    <recommendedName>
        <fullName evidence="7">MADS-box domain-containing protein</fullName>
    </recommendedName>
</protein>
<keyword evidence="5" id="KW-0539">Nucleus</keyword>
<dbReference type="InterPro" id="IPR002100">
    <property type="entry name" value="TF_MADSbox"/>
</dbReference>
<evidence type="ECO:0000313" key="8">
    <source>
        <dbReference type="EMBL" id="KAL3749819.1"/>
    </source>
</evidence>
<dbReference type="PANTHER" id="PTHR11945:SF782">
    <property type="entry name" value="OS11G0229900 PROTEIN"/>
    <property type="match status" value="1"/>
</dbReference>
<feature type="region of interest" description="Disordered" evidence="6">
    <location>
        <begin position="264"/>
        <end position="288"/>
    </location>
</feature>
<dbReference type="Gene3D" id="3.40.1810.10">
    <property type="entry name" value="Transcription factor, MADS-box"/>
    <property type="match status" value="1"/>
</dbReference>
<accession>A0ABD3LGY2</accession>
<feature type="domain" description="MADS-box" evidence="7">
    <location>
        <begin position="2"/>
        <end position="62"/>
    </location>
</feature>